<keyword evidence="5" id="KW-1185">Reference proteome</keyword>
<evidence type="ECO:0000313" key="5">
    <source>
        <dbReference type="Proteomes" id="UP001523566"/>
    </source>
</evidence>
<dbReference type="Gene3D" id="2.60.40.740">
    <property type="match status" value="7"/>
</dbReference>
<comment type="caution">
    <text evidence="4">The sequence shown here is derived from an EMBL/GenBank/DDBJ whole genome shotgun (WGS) entry which is preliminary data.</text>
</comment>
<dbReference type="RefSeq" id="WP_262065762.1">
    <property type="nucleotide sequence ID" value="NZ_JAMXOD010000006.1"/>
</dbReference>
<dbReference type="InterPro" id="IPR026466">
    <property type="entry name" value="Fim_isopep_form_D2_dom"/>
</dbReference>
<keyword evidence="2" id="KW-0472">Membrane</keyword>
<protein>
    <submittedName>
        <fullName evidence="4">Isopeptide-forming domain-containing fimbrial protein</fullName>
    </submittedName>
</protein>
<proteinExistence type="predicted"/>
<evidence type="ECO:0000259" key="3">
    <source>
        <dbReference type="Pfam" id="PF17998"/>
    </source>
</evidence>
<organism evidence="4 5">
    <name type="scientific">Aequitasia blattaphilus</name>
    <dbReference type="NCBI Taxonomy" id="2949332"/>
    <lineage>
        <taxon>Bacteria</taxon>
        <taxon>Bacillati</taxon>
        <taxon>Bacillota</taxon>
        <taxon>Clostridia</taxon>
        <taxon>Lachnospirales</taxon>
        <taxon>Lachnospiraceae</taxon>
        <taxon>Aequitasia</taxon>
    </lineage>
</organism>
<dbReference type="SUPFAM" id="SSF49401">
    <property type="entry name" value="Bacterial adhesins"/>
    <property type="match status" value="2"/>
</dbReference>
<feature type="transmembrane region" description="Helical" evidence="2">
    <location>
        <begin position="1459"/>
        <end position="1478"/>
    </location>
</feature>
<dbReference type="InterPro" id="IPR051172">
    <property type="entry name" value="Chlamydia_OmcB"/>
</dbReference>
<sequence>MKKSKQKQKSIFVRITSMFLLLVMMLSLVSPGLREVEAADQLYPPGRFERWKDLVMPGNNTGMSSSSSGIEQITVTQSDRSQFLSDPRHYHGFAAGRAENFFPTNNTGSIEVNYEGVLEMPDGRPVGLRLTVSNFSLTGPSIGGVAEPIPFISFSEDIKEGHNSNGISSFDIHAEFYYGDTGEKYLGSGMYFYYGSLNLGEGVIFKSGNVVDTIRLTDTNVQTLDLGWEGLSDNFVDVMTDPTFNRNTIVAKTNSAELFYTVYTRSLKYTQGRGLLDPSFELPDSNLVKEWSGYNSDLWCAISFSPMAATAPMPEKDMKVAGSDWIREYDGVKLGEEITYQVKQRVETLGYNGAYKYDSFSFSDKLPAEVDYSSATICKNGTDIGSGNYTINYEPNSHTVTGTINANYLANGVDYKGETYQFVIKTKVNKKAFDTGAAFTNKGTTTINGDKAETNVTTVKPVMPKLSIEKTINGKKYEEYKVGEKIPYKLVIKNTTAGSVAKGVVIKDHSLPTDLEIDVSSVKVSGIQGATASVTNNKLTVNIAELTTETVTVTFTGVANKTLNGKETINTASVSAKNVPDEPKDTSKVYVNSPEITLSKEVEKYEYQVGDDIKYTLKGKQTISGATAKNVVIKDESLPADMSIDPKSVKVTGQANVVLNGKTLENKPTVNVDGSKISVSWPYLQNEEVAVSFTVKAPADKNGMEIINTAIMSASNVEKNNIEAKAKVWINTPKLVLDKRADRESKEYKVSDLVTYTIDLTNKQVGTIARNIIIKDEIKTEGVKLQKGSIVFTDSKGKVIKPISIEIVGNTFTAVLEKDSVNPDNYSIYENGKVTEQKKQNPEELKTETLITCEYQVAIVSESLAGKSVENVATASSDNTPDEKDDEVVIVPKDEKFPGLSIVKTADKAEYNIGDTFHYQLDISNKVPGTNAKEVVIEDAFQVDGAVIDQESIKVTFNGKEFEPKEVTFSDDGKSFKIVTGKNLTQDDRLKVRYKGTFEEAALVQDDGIINIATASATEVPPVSDDNIVYIKQKNGLLNIEKSSDKETYCVGETGKYKITVMNKVPDSKVLDVTIEDAFQTKGVKAISSSLKLYFNDEEIKLTEKMLKVKDGVFSIVTGKNLTDQDKITVTYDVLFDTAVTDNTVVNKAVAEGKEVPKVDTDNKVTLLEPSLNLIKTVDKEVYQVGETGKYTLEITNLVADTVAKKIIVTDENLTKGSELKADTIKVFFNGEALKLSEEQVKVKGNKFTIETRKDLSDKDKIVVTYDVVFTDEIEADTIVNKASVKSENTPPAEAEHMTKVLRPLLQIQKAADKESYVRGETANYRLTVVNTVEGSVVKNVIITDENVTKGSELKADTIKLFFNGEALELKKEQIIVEGNKFTIETGKDLTVKDKLEVTYSTLLKEEIEEDVVTNKATAKGDNVPPSETELKVKLPKPGAPETVNGEAPATGLRNNKNLYLGIAVGFLIIAFISYLIYRKQGKKSYNKKI</sequence>
<keyword evidence="2" id="KW-1133">Transmembrane helix</keyword>
<dbReference type="PANTHER" id="PTHR34819">
    <property type="entry name" value="LARGE CYSTEINE-RICH PERIPLASMIC PROTEIN OMCB"/>
    <property type="match status" value="1"/>
</dbReference>
<dbReference type="PANTHER" id="PTHR34819:SF3">
    <property type="entry name" value="CELL SURFACE PROTEIN"/>
    <property type="match status" value="1"/>
</dbReference>
<evidence type="ECO:0000256" key="2">
    <source>
        <dbReference type="SAM" id="Phobius"/>
    </source>
</evidence>
<name>A0ABT1E817_9FIRM</name>
<reference evidence="4 5" key="1">
    <citation type="journal article" date="2022" name="Genome Biol. Evol.">
        <title>Host diet, physiology and behaviors set the stage for Lachnospiraceae cladogenesis.</title>
        <authorList>
            <person name="Vera-Ponce De Leon A."/>
            <person name="Schneider M."/>
            <person name="Jahnes B.C."/>
            <person name="Sadowski V."/>
            <person name="Camuy-Velez L.A."/>
            <person name="Duan J."/>
            <person name="Sabree Z.L."/>
        </authorList>
    </citation>
    <scope>NUCLEOTIDE SEQUENCE [LARGE SCALE GENOMIC DNA]</scope>
    <source>
        <strain evidence="4 5">PAL113</strain>
    </source>
</reference>
<dbReference type="InterPro" id="IPR026345">
    <property type="entry name" value="Adh_isopep-form_adh_dom"/>
</dbReference>
<dbReference type="NCBIfam" id="TIGR01451">
    <property type="entry name" value="B_ant_repeat"/>
    <property type="match status" value="1"/>
</dbReference>
<evidence type="ECO:0000256" key="1">
    <source>
        <dbReference type="SAM" id="MobiDB-lite"/>
    </source>
</evidence>
<dbReference type="NCBIfam" id="TIGR04226">
    <property type="entry name" value="RrgB_K2N_iso_D2"/>
    <property type="match status" value="3"/>
</dbReference>
<feature type="domain" description="Adhesin isopeptide-forming adherence" evidence="3">
    <location>
        <begin position="332"/>
        <end position="457"/>
    </location>
</feature>
<accession>A0ABT1E817</accession>
<dbReference type="Pfam" id="PF17998">
    <property type="entry name" value="AgI_II_C2"/>
    <property type="match status" value="1"/>
</dbReference>
<dbReference type="InterPro" id="IPR008966">
    <property type="entry name" value="Adhesion_dom_sf"/>
</dbReference>
<gene>
    <name evidence="4" type="ORF">NK125_06030</name>
</gene>
<dbReference type="InterPro" id="IPR047589">
    <property type="entry name" value="DUF11_rpt"/>
</dbReference>
<feature type="region of interest" description="Disordered" evidence="1">
    <location>
        <begin position="1419"/>
        <end position="1449"/>
    </location>
</feature>
<keyword evidence="2" id="KW-0812">Transmembrane</keyword>
<evidence type="ECO:0000313" key="4">
    <source>
        <dbReference type="EMBL" id="MCP1101974.1"/>
    </source>
</evidence>
<dbReference type="Proteomes" id="UP001523566">
    <property type="component" value="Unassembled WGS sequence"/>
</dbReference>
<dbReference type="EMBL" id="JAMZFW010000006">
    <property type="protein sequence ID" value="MCP1101974.1"/>
    <property type="molecule type" value="Genomic_DNA"/>
</dbReference>